<dbReference type="OrthoDB" id="9811314at2"/>
<dbReference type="KEGG" id="dfl:DFE_2315"/>
<keyword evidence="8" id="KW-1185">Reference proteome</keyword>
<organism evidence="7 8">
    <name type="scientific">Desulfovibrio ferrophilus</name>
    <dbReference type="NCBI Taxonomy" id="241368"/>
    <lineage>
        <taxon>Bacteria</taxon>
        <taxon>Pseudomonadati</taxon>
        <taxon>Thermodesulfobacteriota</taxon>
        <taxon>Desulfovibrionia</taxon>
        <taxon>Desulfovibrionales</taxon>
        <taxon>Desulfovibrionaceae</taxon>
        <taxon>Desulfovibrio</taxon>
    </lineage>
</organism>
<evidence type="ECO:0000256" key="1">
    <source>
        <dbReference type="ARBA" id="ARBA00001947"/>
    </source>
</evidence>
<evidence type="ECO:0000256" key="2">
    <source>
        <dbReference type="ARBA" id="ARBA00007261"/>
    </source>
</evidence>
<comment type="similarity">
    <text evidence="2 3">Belongs to the peptidase M16 family.</text>
</comment>
<dbReference type="GO" id="GO:0006508">
    <property type="term" value="P:proteolysis"/>
    <property type="evidence" value="ECO:0007669"/>
    <property type="project" value="InterPro"/>
</dbReference>
<feature type="domain" description="Peptidase M16 C-terminal" evidence="6">
    <location>
        <begin position="658"/>
        <end position="809"/>
    </location>
</feature>
<feature type="chain" id="PRO_5016388308" evidence="4">
    <location>
        <begin position="25"/>
        <end position="875"/>
    </location>
</feature>
<name>A0A2Z6B0L5_9BACT</name>
<reference evidence="7 8" key="1">
    <citation type="journal article" date="2018" name="Sci. Adv.">
        <title>Multi-heme cytochromes provide a pathway for survival in energy-limited environments.</title>
        <authorList>
            <person name="Deng X."/>
            <person name="Dohmae N."/>
            <person name="Nealson K.H."/>
            <person name="Hashimoto K."/>
            <person name="Okamoto A."/>
        </authorList>
    </citation>
    <scope>NUCLEOTIDE SEQUENCE [LARGE SCALE GENOMIC DNA]</scope>
    <source>
        <strain evidence="7 8">IS5</strain>
    </source>
</reference>
<feature type="domain" description="Peptidase M16 N-terminal" evidence="5">
    <location>
        <begin position="45"/>
        <end position="184"/>
    </location>
</feature>
<dbReference type="GO" id="GO:0004222">
    <property type="term" value="F:metalloendopeptidase activity"/>
    <property type="evidence" value="ECO:0007669"/>
    <property type="project" value="InterPro"/>
</dbReference>
<evidence type="ECO:0000259" key="6">
    <source>
        <dbReference type="Pfam" id="PF05193"/>
    </source>
</evidence>
<dbReference type="InterPro" id="IPR001431">
    <property type="entry name" value="Pept_M16_Zn_BS"/>
</dbReference>
<dbReference type="Proteomes" id="UP000269883">
    <property type="component" value="Chromosome"/>
</dbReference>
<feature type="domain" description="Peptidase M16 N-terminal" evidence="5">
    <location>
        <begin position="511"/>
        <end position="620"/>
    </location>
</feature>
<accession>A0A2Z6B0L5</accession>
<evidence type="ECO:0000259" key="5">
    <source>
        <dbReference type="Pfam" id="PF00675"/>
    </source>
</evidence>
<dbReference type="PANTHER" id="PTHR11851:SF49">
    <property type="entry name" value="MITOCHONDRIAL-PROCESSING PEPTIDASE SUBUNIT ALPHA"/>
    <property type="match status" value="1"/>
</dbReference>
<feature type="domain" description="Peptidase M16 C-terminal" evidence="6">
    <location>
        <begin position="191"/>
        <end position="365"/>
    </location>
</feature>
<evidence type="ECO:0000313" key="7">
    <source>
        <dbReference type="EMBL" id="BBD09041.1"/>
    </source>
</evidence>
<dbReference type="AlphaFoldDB" id="A0A2Z6B0L5"/>
<dbReference type="SUPFAM" id="SSF63411">
    <property type="entry name" value="LuxS/MPP-like metallohydrolase"/>
    <property type="match status" value="4"/>
</dbReference>
<evidence type="ECO:0000256" key="3">
    <source>
        <dbReference type="RuleBase" id="RU004447"/>
    </source>
</evidence>
<dbReference type="InterPro" id="IPR050361">
    <property type="entry name" value="MPP/UQCRC_Complex"/>
</dbReference>
<dbReference type="InterPro" id="IPR011249">
    <property type="entry name" value="Metalloenz_LuxS/M16"/>
</dbReference>
<dbReference type="Pfam" id="PF00675">
    <property type="entry name" value="Peptidase_M16"/>
    <property type="match status" value="2"/>
</dbReference>
<comment type="cofactor">
    <cofactor evidence="1">
        <name>Zn(2+)</name>
        <dbReference type="ChEBI" id="CHEBI:29105"/>
    </cofactor>
</comment>
<dbReference type="Pfam" id="PF05193">
    <property type="entry name" value="Peptidase_M16_C"/>
    <property type="match status" value="2"/>
</dbReference>
<dbReference type="InterPro" id="IPR011765">
    <property type="entry name" value="Pept_M16_N"/>
</dbReference>
<dbReference type="GO" id="GO:0046872">
    <property type="term" value="F:metal ion binding"/>
    <property type="evidence" value="ECO:0007669"/>
    <property type="project" value="InterPro"/>
</dbReference>
<dbReference type="Gene3D" id="3.30.830.10">
    <property type="entry name" value="Metalloenzyme, LuxS/M16 peptidase-like"/>
    <property type="match status" value="4"/>
</dbReference>
<protein>
    <submittedName>
        <fullName evidence="7">Putative Zn-dependent peptidase</fullName>
    </submittedName>
</protein>
<dbReference type="EMBL" id="AP017378">
    <property type="protein sequence ID" value="BBD09041.1"/>
    <property type="molecule type" value="Genomic_DNA"/>
</dbReference>
<gene>
    <name evidence="7" type="ORF">DFE_2315</name>
</gene>
<feature type="signal peptide" evidence="4">
    <location>
        <begin position="1"/>
        <end position="24"/>
    </location>
</feature>
<proteinExistence type="inferred from homology"/>
<keyword evidence="4" id="KW-0732">Signal</keyword>
<evidence type="ECO:0000313" key="8">
    <source>
        <dbReference type="Proteomes" id="UP000269883"/>
    </source>
</evidence>
<sequence>MLKKIFILMGALTMAAASALPASAADTVLTQLTNGMSVLVQPDDRFPLVSLRLYVRAGSAYETDKQSGISHLLEHMVFKGTGKRAPGEVAETIEGAGGYLNAATSFDYTVYKIDLPAERLTLGLDVLRDMIFNVALDPDELESEKKVVLAELERGEDSPSSRRFKSLQPLVWEDNGYERPIIGTRESVQGISRQDILDYIGQFYQPQSMLMVVVGDVQPDAAVAEVEQFFGQLQNTGRVTPKRPLPVASHNAPRIHVEQGPWNKAYVAIAFPAPGLHSGEAVGLDMLGHLLGGDETSRLYRKFKYELGLVDDISSYALSLEQVGLFYISATLDGDKLPEFWKALNQELAGLDASVFTTQELERTRLNIENSLYSSKETLGGLASKIGYFQFFEGSLEAEENYLYTLGGVTTDQMQTLVDKYLTRDALAVSALIPENGVDLAEVKNSLAGTVDAAWTKGSADKAAAANTLGRGKTETIDLGGGHTLVLLPDGTLPYTSIAMAYKGGDSLLFPDEQGLADLTSRSLTRGTGNLSANDYEDYLSDRAAVINASASRDMFVIGAKFPSRFSEELLPLFKETLTSPALAEAEVERAKQEQIAAIKQREDQPTGLAFRHLFPMLFSDTAYSYFHRGTVDGVAKYTAAQTVGFWERQSAQSWIMSVCGDFDREAIVSLARELATENQAQDFAYSTPNWGKEFNKNLTMPDRNQSHIVVSFPVPGSRHEDAVGLDLLRQALAGQGGMLFRELRDKQGLGYTVTALLWQAPESGFLAFYIGTYPDKTEQALAGFETAVADLHANTLSVEEIDRAKNLLEGDYYREHQSLSSRSSEAAGLLVRGFPLDYNRTSLDKARTLTPKDLQNLAKKYLIWDKGYTLTVTP</sequence>
<dbReference type="PANTHER" id="PTHR11851">
    <property type="entry name" value="METALLOPROTEASE"/>
    <property type="match status" value="1"/>
</dbReference>
<dbReference type="PROSITE" id="PS00143">
    <property type="entry name" value="INSULINASE"/>
    <property type="match status" value="1"/>
</dbReference>
<dbReference type="RefSeq" id="WP_126379679.1">
    <property type="nucleotide sequence ID" value="NZ_AP017378.1"/>
</dbReference>
<dbReference type="InterPro" id="IPR007863">
    <property type="entry name" value="Peptidase_M16_C"/>
</dbReference>
<evidence type="ECO:0000256" key="4">
    <source>
        <dbReference type="SAM" id="SignalP"/>
    </source>
</evidence>